<dbReference type="Proteomes" id="UP000743899">
    <property type="component" value="Unassembled WGS sequence"/>
</dbReference>
<organism evidence="1 2">
    <name type="scientific">Pallidibacillus pasinlerensis</name>
    <dbReference type="NCBI Taxonomy" id="2703818"/>
    <lineage>
        <taxon>Bacteria</taxon>
        <taxon>Bacillati</taxon>
        <taxon>Bacillota</taxon>
        <taxon>Bacilli</taxon>
        <taxon>Bacillales</taxon>
        <taxon>Bacillaceae</taxon>
        <taxon>Pallidibacillus</taxon>
    </lineage>
</organism>
<dbReference type="InterPro" id="IPR018540">
    <property type="entry name" value="Spo0E-like"/>
</dbReference>
<name>A0ABX0A6A2_9BACI</name>
<evidence type="ECO:0000313" key="2">
    <source>
        <dbReference type="Proteomes" id="UP000743899"/>
    </source>
</evidence>
<evidence type="ECO:0000313" key="1">
    <source>
        <dbReference type="EMBL" id="NCU16718.1"/>
    </source>
</evidence>
<dbReference type="Pfam" id="PF09388">
    <property type="entry name" value="SpoOE-like"/>
    <property type="match status" value="1"/>
</dbReference>
<dbReference type="EMBL" id="JAACYS010000007">
    <property type="protein sequence ID" value="NCU16718.1"/>
    <property type="molecule type" value="Genomic_DNA"/>
</dbReference>
<dbReference type="InterPro" id="IPR037208">
    <property type="entry name" value="Spo0E-like_sf"/>
</dbReference>
<protein>
    <submittedName>
        <fullName evidence="1">Aspartyl-phosphate phosphatase Spo0E family protein</fullName>
    </submittedName>
</protein>
<reference evidence="1 2" key="1">
    <citation type="submission" date="2020-01" db="EMBL/GenBank/DDBJ databases">
        <title>A novel Bacillus sp. from Pasinler.</title>
        <authorList>
            <person name="Adiguzel A."/>
            <person name="Ay H."/>
            <person name="Baltaci M.O."/>
        </authorList>
    </citation>
    <scope>NUCLEOTIDE SEQUENCE [LARGE SCALE GENOMIC DNA]</scope>
    <source>
        <strain evidence="1 2">P1</strain>
    </source>
</reference>
<keyword evidence="2" id="KW-1185">Reference proteome</keyword>
<gene>
    <name evidence="1" type="ORF">GW534_02880</name>
</gene>
<comment type="caution">
    <text evidence="1">The sequence shown here is derived from an EMBL/GenBank/DDBJ whole genome shotgun (WGS) entry which is preliminary data.</text>
</comment>
<dbReference type="Gene3D" id="4.10.280.10">
    <property type="entry name" value="Helix-loop-helix DNA-binding domain"/>
    <property type="match status" value="1"/>
</dbReference>
<dbReference type="RefSeq" id="WP_161919555.1">
    <property type="nucleotide sequence ID" value="NZ_JAACYS010000007.1"/>
</dbReference>
<dbReference type="InterPro" id="IPR036638">
    <property type="entry name" value="HLH_DNA-bd_sf"/>
</dbReference>
<proteinExistence type="predicted"/>
<accession>A0ABX0A6A2</accession>
<dbReference type="SUPFAM" id="SSF140500">
    <property type="entry name" value="BAS1536-like"/>
    <property type="match status" value="1"/>
</dbReference>
<sequence>MDNLKHSLILNQIEQKRHEMFECAKQKGMRSNECIKKSQELDRLIVILQKELLK</sequence>